<dbReference type="Pfam" id="PF00877">
    <property type="entry name" value="NLPC_P60"/>
    <property type="match status" value="1"/>
</dbReference>
<keyword evidence="2" id="KW-0645">Protease</keyword>
<keyword evidence="4" id="KW-0788">Thiol protease</keyword>
<accession>A0A172T3B6</accession>
<comment type="similarity">
    <text evidence="1">Belongs to the peptidase C40 family.</text>
</comment>
<evidence type="ECO:0000256" key="4">
    <source>
        <dbReference type="ARBA" id="ARBA00022807"/>
    </source>
</evidence>
<evidence type="ECO:0000313" key="10">
    <source>
        <dbReference type="Proteomes" id="UP000077096"/>
    </source>
</evidence>
<dbReference type="OrthoDB" id="9808890at2"/>
<evidence type="ECO:0000313" key="9">
    <source>
        <dbReference type="EMBL" id="HGU42631.1"/>
    </source>
</evidence>
<dbReference type="SUPFAM" id="SSF54001">
    <property type="entry name" value="Cysteine proteinases"/>
    <property type="match status" value="1"/>
</dbReference>
<evidence type="ECO:0000256" key="1">
    <source>
        <dbReference type="ARBA" id="ARBA00007074"/>
    </source>
</evidence>
<dbReference type="GO" id="GO:0008234">
    <property type="term" value="F:cysteine-type peptidase activity"/>
    <property type="evidence" value="ECO:0007669"/>
    <property type="project" value="UniProtKB-KW"/>
</dbReference>
<dbReference type="KEGG" id="fng:JM64_05305"/>
<evidence type="ECO:0000313" key="7">
    <source>
        <dbReference type="EMBL" id="ANE41446.1"/>
    </source>
</evidence>
<dbReference type="EMBL" id="DSZT01000219">
    <property type="protein sequence ID" value="HGU42631.1"/>
    <property type="molecule type" value="Genomic_DNA"/>
</dbReference>
<dbReference type="Proteomes" id="UP000077096">
    <property type="component" value="Chromosome"/>
</dbReference>
<dbReference type="PROSITE" id="PS51935">
    <property type="entry name" value="NLPC_P60"/>
    <property type="match status" value="1"/>
</dbReference>
<dbReference type="PANTHER" id="PTHR47053">
    <property type="entry name" value="MUREIN DD-ENDOPEPTIDASE MEPH-RELATED"/>
    <property type="match status" value="1"/>
</dbReference>
<dbReference type="EMBL" id="DTBH01000061">
    <property type="protein sequence ID" value="HGQ76836.1"/>
    <property type="molecule type" value="Genomic_DNA"/>
</dbReference>
<evidence type="ECO:0000259" key="6">
    <source>
        <dbReference type="PROSITE" id="PS51935"/>
    </source>
</evidence>
<evidence type="ECO:0000256" key="5">
    <source>
        <dbReference type="SAM" id="Phobius"/>
    </source>
</evidence>
<keyword evidence="5" id="KW-0472">Membrane</keyword>
<keyword evidence="3 7" id="KW-0378">Hydrolase</keyword>
<evidence type="ECO:0000256" key="2">
    <source>
        <dbReference type="ARBA" id="ARBA00022670"/>
    </source>
</evidence>
<protein>
    <submittedName>
        <fullName evidence="7">Hydrolase</fullName>
    </submittedName>
</protein>
<gene>
    <name evidence="9" type="ORF">ENT72_06935</name>
    <name evidence="8" type="ORF">ENU12_02705</name>
    <name evidence="7" type="ORF">JM64_05305</name>
</gene>
<dbReference type="InterPro" id="IPR038765">
    <property type="entry name" value="Papain-like_cys_pep_sf"/>
</dbReference>
<dbReference type="PATRIC" id="fig|93466.3.peg.1124"/>
<dbReference type="InterPro" id="IPR000064">
    <property type="entry name" value="NLP_P60_dom"/>
</dbReference>
<dbReference type="PANTHER" id="PTHR47053:SF1">
    <property type="entry name" value="MUREIN DD-ENDOPEPTIDASE MEPH-RELATED"/>
    <property type="match status" value="1"/>
</dbReference>
<dbReference type="InterPro" id="IPR051202">
    <property type="entry name" value="Peptidase_C40"/>
</dbReference>
<evidence type="ECO:0000313" key="8">
    <source>
        <dbReference type="EMBL" id="HGQ76836.1"/>
    </source>
</evidence>
<feature type="domain" description="NlpC/P60" evidence="6">
    <location>
        <begin position="36"/>
        <end position="178"/>
    </location>
</feature>
<name>A0A172T3B6_FERPE</name>
<dbReference type="AlphaFoldDB" id="A0A172T3B6"/>
<sequence>MNSIKGFEKFTALFILLILLAFLSTNFAFQMRELSESEIEKMFSELKRLQGLPYVWGGTSSFGLDCSGLVIYLLRILGHNQFVYQNSLVFDVTADNLYKYNTKPIADLKSLKKGDLIFFDMNEDTVYDHVVIFEKFDRYGNIWVWDAAEVSDGIHQNKVDRRPLSLLQARKYALGRIVVLGK</sequence>
<dbReference type="EMBL" id="CP011393">
    <property type="protein sequence ID" value="ANE41446.1"/>
    <property type="molecule type" value="Genomic_DNA"/>
</dbReference>
<dbReference type="GO" id="GO:0006508">
    <property type="term" value="P:proteolysis"/>
    <property type="evidence" value="ECO:0007669"/>
    <property type="project" value="UniProtKB-KW"/>
</dbReference>
<feature type="transmembrane region" description="Helical" evidence="5">
    <location>
        <begin position="52"/>
        <end position="74"/>
    </location>
</feature>
<reference evidence="8" key="2">
    <citation type="journal article" date="2020" name="mSystems">
        <title>Genome- and Community-Level Interaction Insights into Carbon Utilization and Element Cycling Functions of Hydrothermarchaeota in Hydrothermal Sediment.</title>
        <authorList>
            <person name="Zhou Z."/>
            <person name="Liu Y."/>
            <person name="Xu W."/>
            <person name="Pan J."/>
            <person name="Luo Z.H."/>
            <person name="Li M."/>
        </authorList>
    </citation>
    <scope>NUCLEOTIDE SEQUENCE [LARGE SCALE GENOMIC DNA]</scope>
    <source>
        <strain evidence="9">SpSt-604</strain>
        <strain evidence="8">SpSt-640</strain>
    </source>
</reference>
<evidence type="ECO:0000256" key="3">
    <source>
        <dbReference type="ARBA" id="ARBA00022801"/>
    </source>
</evidence>
<organism evidence="7 10">
    <name type="scientific">Fervidobacterium pennivorans</name>
    <dbReference type="NCBI Taxonomy" id="93466"/>
    <lineage>
        <taxon>Bacteria</taxon>
        <taxon>Thermotogati</taxon>
        <taxon>Thermotogota</taxon>
        <taxon>Thermotogae</taxon>
        <taxon>Thermotogales</taxon>
        <taxon>Fervidobacteriaceae</taxon>
        <taxon>Fervidobacterium</taxon>
    </lineage>
</organism>
<keyword evidence="5" id="KW-1133">Transmembrane helix</keyword>
<proteinExistence type="inferred from homology"/>
<reference evidence="7 10" key="1">
    <citation type="submission" date="2014-08" db="EMBL/GenBank/DDBJ databases">
        <title>Fervidobacterium pennivorans DYC genome.</title>
        <authorList>
            <person name="Wushke S."/>
        </authorList>
    </citation>
    <scope>NUCLEOTIDE SEQUENCE [LARGE SCALE GENOMIC DNA]</scope>
    <source>
        <strain evidence="7 10">DYC</strain>
    </source>
</reference>
<dbReference type="Gene3D" id="3.90.1720.10">
    <property type="entry name" value="endopeptidase domain like (from Nostoc punctiforme)"/>
    <property type="match status" value="1"/>
</dbReference>
<keyword evidence="5" id="KW-0812">Transmembrane</keyword>